<dbReference type="PROSITE" id="PS50005">
    <property type="entry name" value="TPR"/>
    <property type="match status" value="2"/>
</dbReference>
<keyword evidence="2" id="KW-0812">Transmembrane</keyword>
<keyword evidence="2" id="KW-1133">Transmembrane helix</keyword>
<dbReference type="SUPFAM" id="SSF48452">
    <property type="entry name" value="TPR-like"/>
    <property type="match status" value="1"/>
</dbReference>
<name>A0A2N1PSI3_9BACT</name>
<dbReference type="EMBL" id="PGXC01000003">
    <property type="protein sequence ID" value="PKK91297.1"/>
    <property type="molecule type" value="Genomic_DNA"/>
</dbReference>
<accession>A0A2N1PSI3</accession>
<evidence type="ECO:0000256" key="1">
    <source>
        <dbReference type="PROSITE-ProRule" id="PRU00339"/>
    </source>
</evidence>
<keyword evidence="1" id="KW-0802">TPR repeat</keyword>
<sequence>MEWIDMTEQQKNHVFGVNSRKRIVTFLSGIVLFTGLPCLGYAAVQQNSTNPDYSGKVLATEKKPETLTLSERVRLLIASKKSADVDLNAVIAGIQVDIVEEREVQAREGFSKILKVDREALTPEQVLARGTLALLMDDSELGTSDLAFLAGAAADQNICGPGISRQALDRLTGFYIAHDNNDEALKCFQRFAEARPDNPIGFLGRGKILMQDGDAAGALADFRRALKLAPYSLAAFQGINEASEALEEQPLSDDEFRKGASEAMKDWSKLIVNTGGPNGADPDSLLDIFEFLDKKSDAVSASRELFQMGSLNRRVVLNVADDYITNGKHATALETLEKLSSQTDGYPEILRKKAALCLRLGYYSKGIELMDELAGLEKLGKRDKYLLGTLEFNIGDFVAARENLTLAFSGEDSIREAGPILEQLLRRSLKRVRVKYNGEGDSDEFSRSIFEVSMDNIDLGHSFRAAIGMRSTRLTRDMDLDDWTVLMNATPDGIALNSAASLPVSVDFQRFMSLHNLSYSEMSGSGLDITVERNLRDNLKAFGAHSLDTFGGETDTQDGYKLGFEMGRKCRTAVYYSRRPHVETQLGAAFAFYWEGFGINLEASPNSRLKIHGDYEQGDIRSDKKIFDVTLADNSRTTYSFAAEYQLLKRPGLYVGFFADKQKSGYTPDLNSMMNISYVNIAPYNGVRLDVNPFLPLYYSPQDLGRTGLGIEYRNSSRPRLNYNLGFKVWDCSDGDLEKLYSAGFEYAMNNHSDIYFEYTKHRKDRGFFTSDVFEADQARMVYESRF</sequence>
<proteinExistence type="predicted"/>
<organism evidence="3 4">
    <name type="scientific">Candidatus Wallbacteria bacterium HGW-Wallbacteria-1</name>
    <dbReference type="NCBI Taxonomy" id="2013854"/>
    <lineage>
        <taxon>Bacteria</taxon>
        <taxon>Candidatus Walliibacteriota</taxon>
    </lineage>
</organism>
<gene>
    <name evidence="3" type="ORF">CVV64_05890</name>
</gene>
<dbReference type="InterPro" id="IPR011990">
    <property type="entry name" value="TPR-like_helical_dom_sf"/>
</dbReference>
<dbReference type="Pfam" id="PF13432">
    <property type="entry name" value="TPR_16"/>
    <property type="match status" value="1"/>
</dbReference>
<evidence type="ECO:0000313" key="4">
    <source>
        <dbReference type="Proteomes" id="UP000233256"/>
    </source>
</evidence>
<dbReference type="Proteomes" id="UP000233256">
    <property type="component" value="Unassembled WGS sequence"/>
</dbReference>
<feature type="repeat" description="TPR" evidence="1">
    <location>
        <begin position="199"/>
        <end position="232"/>
    </location>
</feature>
<dbReference type="AlphaFoldDB" id="A0A2N1PSI3"/>
<feature type="transmembrane region" description="Helical" evidence="2">
    <location>
        <begin position="23"/>
        <end position="44"/>
    </location>
</feature>
<dbReference type="Gene3D" id="1.25.40.10">
    <property type="entry name" value="Tetratricopeptide repeat domain"/>
    <property type="match status" value="2"/>
</dbReference>
<comment type="caution">
    <text evidence="3">The sequence shown here is derived from an EMBL/GenBank/DDBJ whole genome shotgun (WGS) entry which is preliminary data.</text>
</comment>
<keyword evidence="2" id="KW-0472">Membrane</keyword>
<protein>
    <submittedName>
        <fullName evidence="3">Uncharacterized protein</fullName>
    </submittedName>
</protein>
<evidence type="ECO:0000313" key="3">
    <source>
        <dbReference type="EMBL" id="PKK91297.1"/>
    </source>
</evidence>
<dbReference type="InterPro" id="IPR019734">
    <property type="entry name" value="TPR_rpt"/>
</dbReference>
<evidence type="ECO:0000256" key="2">
    <source>
        <dbReference type="SAM" id="Phobius"/>
    </source>
</evidence>
<reference evidence="3 4" key="1">
    <citation type="journal article" date="2017" name="ISME J.">
        <title>Potential for microbial H2 and metal transformations associated with novel bacteria and archaea in deep terrestrial subsurface sediments.</title>
        <authorList>
            <person name="Hernsdorf A.W."/>
            <person name="Amano Y."/>
            <person name="Miyakawa K."/>
            <person name="Ise K."/>
            <person name="Suzuki Y."/>
            <person name="Anantharaman K."/>
            <person name="Probst A."/>
            <person name="Burstein D."/>
            <person name="Thomas B.C."/>
            <person name="Banfield J.F."/>
        </authorList>
    </citation>
    <scope>NUCLEOTIDE SEQUENCE [LARGE SCALE GENOMIC DNA]</scope>
    <source>
        <strain evidence="3">HGW-Wallbacteria-1</strain>
    </source>
</reference>
<feature type="repeat" description="TPR" evidence="1">
    <location>
        <begin position="165"/>
        <end position="198"/>
    </location>
</feature>